<dbReference type="NCBIfam" id="NF003282">
    <property type="entry name" value="PRK04282.1-1"/>
    <property type="match status" value="1"/>
</dbReference>
<dbReference type="InterPro" id="IPR020568">
    <property type="entry name" value="Ribosomal_Su5_D2-typ_SF"/>
</dbReference>
<evidence type="ECO:0000313" key="10">
    <source>
        <dbReference type="Proteomes" id="UP000185779"/>
    </source>
</evidence>
<dbReference type="InterPro" id="IPR050590">
    <property type="entry name" value="Exosome_comp_Rrp42_subfam"/>
</dbReference>
<accession>A0A1F2P788</accession>
<evidence type="ECO:0000256" key="4">
    <source>
        <dbReference type="HAMAP-Rule" id="MF_00622"/>
    </source>
</evidence>
<dbReference type="InterPro" id="IPR015847">
    <property type="entry name" value="ExoRNase_PH_dom2"/>
</dbReference>
<evidence type="ECO:0000256" key="3">
    <source>
        <dbReference type="ARBA" id="ARBA00022835"/>
    </source>
</evidence>
<proteinExistence type="inferred from homology"/>
<comment type="function">
    <text evidence="4">Non-catalytic component of the exosome, which is a complex involved in RNA degradation. Contributes to the structuring of the Rrp41 active site.</text>
</comment>
<reference evidence="7" key="2">
    <citation type="journal article" date="2020" name="mSystems">
        <title>Genome- and Community-Level Interaction Insights into Carbon Utilization and Element Cycling Functions of Hydrothermarchaeota in Hydrothermal Sediment.</title>
        <authorList>
            <person name="Zhou Z."/>
            <person name="Liu Y."/>
            <person name="Xu W."/>
            <person name="Pan J."/>
            <person name="Luo Z.H."/>
            <person name="Li M."/>
        </authorList>
    </citation>
    <scope>NUCLEOTIDE SEQUENCE [LARGE SCALE GENOMIC DNA]</scope>
    <source>
        <strain evidence="7">HyVt-185</strain>
        <strain evidence="8">HyVt-386</strain>
    </source>
</reference>
<dbReference type="GO" id="GO:0000177">
    <property type="term" value="C:cytoplasmic exosome (RNase complex)"/>
    <property type="evidence" value="ECO:0007669"/>
    <property type="project" value="TreeGrafter"/>
</dbReference>
<comment type="caution">
    <text evidence="9">The sequence shown here is derived from an EMBL/GenBank/DDBJ whole genome shotgun (WGS) entry which is preliminary data.</text>
</comment>
<dbReference type="Gene3D" id="3.30.230.70">
    <property type="entry name" value="GHMP Kinase, N-terminal domain"/>
    <property type="match status" value="1"/>
</dbReference>
<dbReference type="Proteomes" id="UP000885863">
    <property type="component" value="Unassembled WGS sequence"/>
</dbReference>
<dbReference type="FunFam" id="3.30.230.70:FF:000017">
    <property type="entry name" value="Exosome complex component Rrp42"/>
    <property type="match status" value="1"/>
</dbReference>
<evidence type="ECO:0000259" key="6">
    <source>
        <dbReference type="Pfam" id="PF03725"/>
    </source>
</evidence>
<dbReference type="InterPro" id="IPR027408">
    <property type="entry name" value="PNPase/RNase_PH_dom_sf"/>
</dbReference>
<keyword evidence="10" id="KW-1185">Reference proteome</keyword>
<dbReference type="InterPro" id="IPR001247">
    <property type="entry name" value="ExoRNase_PH_dom1"/>
</dbReference>
<dbReference type="EMBL" id="DRIE01000108">
    <property type="protein sequence ID" value="HEC57525.1"/>
    <property type="molecule type" value="Genomic_DNA"/>
</dbReference>
<evidence type="ECO:0000259" key="5">
    <source>
        <dbReference type="Pfam" id="PF01138"/>
    </source>
</evidence>
<dbReference type="HAMAP" id="MF_00622">
    <property type="entry name" value="Exosome_Rrp42"/>
    <property type="match status" value="1"/>
</dbReference>
<evidence type="ECO:0000313" key="8">
    <source>
        <dbReference type="EMBL" id="HEC57525.1"/>
    </source>
</evidence>
<gene>
    <name evidence="4" type="primary">rrp42</name>
    <name evidence="7" type="ORF">ENG09_01110</name>
    <name evidence="8" type="ORF">ENI32_06560</name>
    <name evidence="9" type="ORF">SBU_000337</name>
</gene>
<dbReference type="EMBL" id="DQZR01000043">
    <property type="protein sequence ID" value="HDM35840.1"/>
    <property type="molecule type" value="Genomic_DNA"/>
</dbReference>
<comment type="subunit">
    <text evidence="4">Component of the archaeal exosome complex. Forms a hexameric ring-like arrangement composed of 3 Rrp41-Rrp42 heterodimers. The hexameric ring associates with a trimer of Rrp4 and/or Csl4 subunits.</text>
</comment>
<dbReference type="Pfam" id="PF01138">
    <property type="entry name" value="RNase_PH"/>
    <property type="match status" value="1"/>
</dbReference>
<keyword evidence="2 4" id="KW-0963">Cytoplasm</keyword>
<feature type="domain" description="Exoribonuclease phosphorolytic" evidence="6">
    <location>
        <begin position="184"/>
        <end position="249"/>
    </location>
</feature>
<protein>
    <recommendedName>
        <fullName evidence="4">Exosome complex component Rrp42</fullName>
    </recommendedName>
</protein>
<dbReference type="Proteomes" id="UP000185779">
    <property type="component" value="Unassembled WGS sequence"/>
</dbReference>
<sequence length="266" mass="29002">MDDNDILTEIHRDQMYNLLQRKEREDGRAFDEYRKISIETGVFERAEGSAMVKIGDSMVAVGVKMQPGEPFPDTPDVGVIITNAELIPLASPTFEAGPPGEDAVELARVVDRGVRESGAIDLKKLCLVEGEKVWLIFIDIHILDHGGNLIDASALGAIAALLTTTIPNRRYGIAEEDEPLPVKDMPVSVTMIEFEGNLLVDPDYLEESVASAQLTVISNSDGSLSGIQKLGSGPMRVELVEEAVKLGIEKGKEIREEHLLPLMKTA</sequence>
<dbReference type="EMBL" id="LYOR01000001">
    <property type="protein sequence ID" value="OFV67044.1"/>
    <property type="molecule type" value="Genomic_DNA"/>
</dbReference>
<dbReference type="InterPro" id="IPR036345">
    <property type="entry name" value="ExoRNase_PH_dom2_sf"/>
</dbReference>
<dbReference type="STRING" id="1839936.SBU_000337"/>
<evidence type="ECO:0000313" key="7">
    <source>
        <dbReference type="EMBL" id="HDM35840.1"/>
    </source>
</evidence>
<name>A0A1F2P788_9EURY</name>
<comment type="similarity">
    <text evidence="4">Belongs to the RNase PH family. Rrp42 subfamily.</text>
</comment>
<organism evidence="9 10">
    <name type="scientific">Candidatus Syntropharchaeum butanivorans</name>
    <dbReference type="NCBI Taxonomy" id="1839936"/>
    <lineage>
        <taxon>Archaea</taxon>
        <taxon>Methanobacteriati</taxon>
        <taxon>Methanobacteriota</taxon>
        <taxon>Stenosarchaea group</taxon>
        <taxon>Methanomicrobia</taxon>
        <taxon>Methanosarcinales</taxon>
        <taxon>ANME-2 cluster</taxon>
        <taxon>Candidatus Syntropharchaeum</taxon>
    </lineage>
</organism>
<dbReference type="AlphaFoldDB" id="A0A1F2P788"/>
<dbReference type="PATRIC" id="fig|1839936.3.peg.340"/>
<evidence type="ECO:0000256" key="1">
    <source>
        <dbReference type="ARBA" id="ARBA00004496"/>
    </source>
</evidence>
<dbReference type="SUPFAM" id="SSF54211">
    <property type="entry name" value="Ribosomal protein S5 domain 2-like"/>
    <property type="match status" value="1"/>
</dbReference>
<dbReference type="Proteomes" id="UP000885936">
    <property type="component" value="Unassembled WGS sequence"/>
</dbReference>
<feature type="domain" description="Exoribonuclease phosphorolytic" evidence="5">
    <location>
        <begin position="32"/>
        <end position="167"/>
    </location>
</feature>
<dbReference type="SUPFAM" id="SSF55666">
    <property type="entry name" value="Ribonuclease PH domain 2-like"/>
    <property type="match status" value="1"/>
</dbReference>
<reference evidence="9 10" key="1">
    <citation type="submission" date="2016-05" db="EMBL/GenBank/DDBJ databases">
        <title>Microbial consortia oxidize butane by reversing methanogenesis.</title>
        <authorList>
            <person name="Laso-Perez R."/>
            <person name="Richter M."/>
            <person name="Wegener G."/>
            <person name="Musat F."/>
        </authorList>
    </citation>
    <scope>NUCLEOTIDE SEQUENCE [LARGE SCALE GENOMIC DNA]</scope>
    <source>
        <strain evidence="9">BOX1</strain>
    </source>
</reference>
<keyword evidence="3 4" id="KW-0271">Exosome</keyword>
<dbReference type="GO" id="GO:0035925">
    <property type="term" value="F:mRNA 3'-UTR AU-rich region binding"/>
    <property type="evidence" value="ECO:0007669"/>
    <property type="project" value="TreeGrafter"/>
</dbReference>
<dbReference type="PANTHER" id="PTHR11097:SF8">
    <property type="entry name" value="EXOSOME COMPLEX COMPONENT RRP42"/>
    <property type="match status" value="1"/>
</dbReference>
<dbReference type="GO" id="GO:0016075">
    <property type="term" value="P:rRNA catabolic process"/>
    <property type="evidence" value="ECO:0007669"/>
    <property type="project" value="TreeGrafter"/>
</dbReference>
<evidence type="ECO:0000256" key="2">
    <source>
        <dbReference type="ARBA" id="ARBA00022490"/>
    </source>
</evidence>
<dbReference type="PANTHER" id="PTHR11097">
    <property type="entry name" value="EXOSOME COMPLEX EXONUCLEASE RIBOSOMAL RNA PROCESSING PROTEIN"/>
    <property type="match status" value="1"/>
</dbReference>
<dbReference type="Pfam" id="PF03725">
    <property type="entry name" value="RNase_PH_C"/>
    <property type="match status" value="1"/>
</dbReference>
<dbReference type="InterPro" id="IPR020869">
    <property type="entry name" value="Rrp42_archaea"/>
</dbReference>
<comment type="subcellular location">
    <subcellularLocation>
        <location evidence="1 4">Cytoplasm</location>
    </subcellularLocation>
</comment>
<dbReference type="CDD" id="cd11365">
    <property type="entry name" value="RNase_PH_archRRP42"/>
    <property type="match status" value="1"/>
</dbReference>
<evidence type="ECO:0000313" key="9">
    <source>
        <dbReference type="EMBL" id="OFV67044.1"/>
    </source>
</evidence>